<proteinExistence type="predicted"/>
<evidence type="ECO:0000313" key="3">
    <source>
        <dbReference type="EMBL" id="GFY96441.1"/>
    </source>
</evidence>
<organism evidence="3 4">
    <name type="scientific">Actinidia rufa</name>
    <dbReference type="NCBI Taxonomy" id="165716"/>
    <lineage>
        <taxon>Eukaryota</taxon>
        <taxon>Viridiplantae</taxon>
        <taxon>Streptophyta</taxon>
        <taxon>Embryophyta</taxon>
        <taxon>Tracheophyta</taxon>
        <taxon>Spermatophyta</taxon>
        <taxon>Magnoliopsida</taxon>
        <taxon>eudicotyledons</taxon>
        <taxon>Gunneridae</taxon>
        <taxon>Pentapetalae</taxon>
        <taxon>asterids</taxon>
        <taxon>Ericales</taxon>
        <taxon>Actinidiaceae</taxon>
        <taxon>Actinidia</taxon>
    </lineage>
</organism>
<feature type="region of interest" description="Disordered" evidence="1">
    <location>
        <begin position="280"/>
        <end position="305"/>
    </location>
</feature>
<evidence type="ECO:0000256" key="1">
    <source>
        <dbReference type="SAM" id="MobiDB-lite"/>
    </source>
</evidence>
<evidence type="ECO:0000259" key="2">
    <source>
        <dbReference type="Pfam" id="PF04195"/>
    </source>
</evidence>
<name>A0A7J0FCN9_9ERIC</name>
<dbReference type="EMBL" id="BJWL01000011">
    <property type="protein sequence ID" value="GFY96441.1"/>
    <property type="molecule type" value="Genomic_DNA"/>
</dbReference>
<gene>
    <name evidence="3" type="ORF">Acr_11g0007470</name>
</gene>
<accession>A0A7J0FCN9</accession>
<dbReference type="Pfam" id="PF04195">
    <property type="entry name" value="Transposase_28"/>
    <property type="match status" value="1"/>
</dbReference>
<dbReference type="AlphaFoldDB" id="A0A7J0FCN9"/>
<feature type="compositionally biased region" description="Polar residues" evidence="1">
    <location>
        <begin position="370"/>
        <end position="383"/>
    </location>
</feature>
<feature type="domain" description="Transposase (putative) gypsy type" evidence="2">
    <location>
        <begin position="162"/>
        <end position="226"/>
    </location>
</feature>
<keyword evidence="4" id="KW-1185">Reference proteome</keyword>
<feature type="compositionally biased region" description="Basic and acidic residues" evidence="1">
    <location>
        <begin position="404"/>
        <end position="414"/>
    </location>
</feature>
<dbReference type="OrthoDB" id="1750920at2759"/>
<dbReference type="InterPro" id="IPR007321">
    <property type="entry name" value="Transposase_28"/>
</dbReference>
<protein>
    <recommendedName>
        <fullName evidence="2">Transposase (putative) gypsy type domain-containing protein</fullName>
    </recommendedName>
</protein>
<feature type="region of interest" description="Disordered" evidence="1">
    <location>
        <begin position="356"/>
        <end position="414"/>
    </location>
</feature>
<dbReference type="Proteomes" id="UP000585474">
    <property type="component" value="Unassembled WGS sequence"/>
</dbReference>
<sequence>MGKRLFYSWRRNSHVRKLRRDPQVAKYRKRSRRYWSNNGRMPYGECSTIIGDVMEKKVSWDCRPYGDGVLWQAEYSASLIGDVGLKSRAHRCWRSKHWRCEPHIGVPPQLYSLASAVEIYTLALTFTLPLSSRACLLALEPIRLPEEGETIMSACLSEVAFYEAAFHASLPLPIHPSIRMILHFYNIYPIQLIPNAWHSVVCATVLWRYHKVAFSLTKFRNLFGLYKNPKPNIPDGWLSREAGALRVPRSWGILGKRYNKVPIPFKDEHNFLNNILSSVSRGGDKSDDVLAGETAPIADDKGEGEVRDPILDLGLLSLSSSPKSRSESWSDLGFPPNLDQMVEESKSESSVIKPTLAKGVVISKKHPGDESNTSLSKKGNATKSPKGKDIVLPPEPKKVAKPYDAARDESYSLC</sequence>
<reference evidence="3 4" key="1">
    <citation type="submission" date="2019-07" db="EMBL/GenBank/DDBJ databases">
        <title>De Novo Assembly of kiwifruit Actinidia rufa.</title>
        <authorList>
            <person name="Sugita-Konishi S."/>
            <person name="Sato K."/>
            <person name="Mori E."/>
            <person name="Abe Y."/>
            <person name="Kisaki G."/>
            <person name="Hamano K."/>
            <person name="Suezawa K."/>
            <person name="Otani M."/>
            <person name="Fukuda T."/>
            <person name="Manabe T."/>
            <person name="Gomi K."/>
            <person name="Tabuchi M."/>
            <person name="Akimitsu K."/>
            <person name="Kataoka I."/>
        </authorList>
    </citation>
    <scope>NUCLEOTIDE SEQUENCE [LARGE SCALE GENOMIC DNA]</scope>
    <source>
        <strain evidence="4">cv. Fuchu</strain>
    </source>
</reference>
<evidence type="ECO:0000313" key="4">
    <source>
        <dbReference type="Proteomes" id="UP000585474"/>
    </source>
</evidence>
<comment type="caution">
    <text evidence="3">The sequence shown here is derived from an EMBL/GenBank/DDBJ whole genome shotgun (WGS) entry which is preliminary data.</text>
</comment>